<gene>
    <name evidence="2" type="primary">ORF102960</name>
</gene>
<feature type="non-terminal residue" evidence="2">
    <location>
        <position position="342"/>
    </location>
</feature>
<accession>A0A0B7AAV7</accession>
<name>A0A0B7AAV7_9EUPU</name>
<organism evidence="2">
    <name type="scientific">Arion vulgaris</name>
    <dbReference type="NCBI Taxonomy" id="1028688"/>
    <lineage>
        <taxon>Eukaryota</taxon>
        <taxon>Metazoa</taxon>
        <taxon>Spiralia</taxon>
        <taxon>Lophotrochozoa</taxon>
        <taxon>Mollusca</taxon>
        <taxon>Gastropoda</taxon>
        <taxon>Heterobranchia</taxon>
        <taxon>Euthyneura</taxon>
        <taxon>Panpulmonata</taxon>
        <taxon>Eupulmonata</taxon>
        <taxon>Stylommatophora</taxon>
        <taxon>Helicina</taxon>
        <taxon>Arionoidea</taxon>
        <taxon>Arionidae</taxon>
        <taxon>Arion</taxon>
    </lineage>
</organism>
<dbReference type="EMBL" id="HACG01030220">
    <property type="protein sequence ID" value="CEK77085.1"/>
    <property type="molecule type" value="Transcribed_RNA"/>
</dbReference>
<evidence type="ECO:0000313" key="2">
    <source>
        <dbReference type="EMBL" id="CEK77085.1"/>
    </source>
</evidence>
<dbReference type="AlphaFoldDB" id="A0A0B7AAV7"/>
<sequence>DSNDRVGSNTRIDTRKRKKDEKQNLSDDEDDRCDDDEEEEEEEENGEASQCEASTQVELESDTDSVDDDSRSGDFPTRFSKAADKRQHLMISARSESTGDMSVSSDMDTTPVQNTDALSTLLQNIATSATPISSATLSSLLPLSSDQVASSSSQQYVMVKGYTCLSNDVAQPTLVNVAVDKDSLLKMFASLATSGENGMHLLTGDLESSIALSIENSQTTSLPLSQLQLHHFGIISGLHSPMIVAGNFDHNGDSSTTIQDQELIKNELTSTNFKNQSSPSLTIDTNVSTSIDLHLKDTDVQSAGHKPTETSIFALGSSESRTMNAHTENTSTFSSDSTTMNA</sequence>
<feature type="compositionally biased region" description="Polar residues" evidence="1">
    <location>
        <begin position="1"/>
        <end position="11"/>
    </location>
</feature>
<protein>
    <submittedName>
        <fullName evidence="2">Uncharacterized protein</fullName>
    </submittedName>
</protein>
<feature type="non-terminal residue" evidence="2">
    <location>
        <position position="1"/>
    </location>
</feature>
<feature type="region of interest" description="Disordered" evidence="1">
    <location>
        <begin position="319"/>
        <end position="342"/>
    </location>
</feature>
<evidence type="ECO:0000256" key="1">
    <source>
        <dbReference type="SAM" id="MobiDB-lite"/>
    </source>
</evidence>
<feature type="compositionally biased region" description="Acidic residues" evidence="1">
    <location>
        <begin position="26"/>
        <end position="46"/>
    </location>
</feature>
<proteinExistence type="predicted"/>
<feature type="compositionally biased region" description="Polar residues" evidence="1">
    <location>
        <begin position="47"/>
        <end position="58"/>
    </location>
</feature>
<reference evidence="2" key="1">
    <citation type="submission" date="2014-12" db="EMBL/GenBank/DDBJ databases">
        <title>Insight into the proteome of Arion vulgaris.</title>
        <authorList>
            <person name="Aradska J."/>
            <person name="Bulat T."/>
            <person name="Smidak R."/>
            <person name="Sarate P."/>
            <person name="Gangsoo J."/>
            <person name="Sialana F."/>
            <person name="Bilban M."/>
            <person name="Lubec G."/>
        </authorList>
    </citation>
    <scope>NUCLEOTIDE SEQUENCE</scope>
    <source>
        <tissue evidence="2">Skin</tissue>
    </source>
</reference>
<feature type="region of interest" description="Disordered" evidence="1">
    <location>
        <begin position="1"/>
        <end position="83"/>
    </location>
</feature>